<accession>A0ACA9SDV3</accession>
<sequence>VESQFMSMKLKVDNLLSNDRNVLDDAFDININELSENGNELVAQSRQENIEIYKYLMKDCLGLEQIVIELQKI</sequence>
<keyword evidence="2" id="KW-1185">Reference proteome</keyword>
<proteinExistence type="predicted"/>
<evidence type="ECO:0000313" key="1">
    <source>
        <dbReference type="EMBL" id="CAG8835041.1"/>
    </source>
</evidence>
<evidence type="ECO:0000313" key="2">
    <source>
        <dbReference type="Proteomes" id="UP000789920"/>
    </source>
</evidence>
<feature type="non-terminal residue" evidence="1">
    <location>
        <position position="1"/>
    </location>
</feature>
<organism evidence="1 2">
    <name type="scientific">Racocetra persica</name>
    <dbReference type="NCBI Taxonomy" id="160502"/>
    <lineage>
        <taxon>Eukaryota</taxon>
        <taxon>Fungi</taxon>
        <taxon>Fungi incertae sedis</taxon>
        <taxon>Mucoromycota</taxon>
        <taxon>Glomeromycotina</taxon>
        <taxon>Glomeromycetes</taxon>
        <taxon>Diversisporales</taxon>
        <taxon>Gigasporaceae</taxon>
        <taxon>Racocetra</taxon>
    </lineage>
</organism>
<protein>
    <submittedName>
        <fullName evidence="1">20767_t:CDS:1</fullName>
    </submittedName>
</protein>
<comment type="caution">
    <text evidence="1">The sequence shown here is derived from an EMBL/GenBank/DDBJ whole genome shotgun (WGS) entry which is preliminary data.</text>
</comment>
<dbReference type="EMBL" id="CAJVQC010110863">
    <property type="protein sequence ID" value="CAG8835041.1"/>
    <property type="molecule type" value="Genomic_DNA"/>
</dbReference>
<feature type="non-terminal residue" evidence="1">
    <location>
        <position position="73"/>
    </location>
</feature>
<name>A0ACA9SDV3_9GLOM</name>
<reference evidence="1" key="1">
    <citation type="submission" date="2021-06" db="EMBL/GenBank/DDBJ databases">
        <authorList>
            <person name="Kallberg Y."/>
            <person name="Tangrot J."/>
            <person name="Rosling A."/>
        </authorList>
    </citation>
    <scope>NUCLEOTIDE SEQUENCE</scope>
    <source>
        <strain evidence="1">MA461A</strain>
    </source>
</reference>
<gene>
    <name evidence="1" type="ORF">RPERSI_LOCUS29406</name>
</gene>
<dbReference type="Proteomes" id="UP000789920">
    <property type="component" value="Unassembled WGS sequence"/>
</dbReference>